<comment type="caution">
    <text evidence="3">The sequence shown here is derived from an EMBL/GenBank/DDBJ whole genome shotgun (WGS) entry which is preliminary data.</text>
</comment>
<keyword evidence="4" id="KW-1185">Reference proteome</keyword>
<organism evidence="3 4">
    <name type="scientific">Tanacetum coccineum</name>
    <dbReference type="NCBI Taxonomy" id="301880"/>
    <lineage>
        <taxon>Eukaryota</taxon>
        <taxon>Viridiplantae</taxon>
        <taxon>Streptophyta</taxon>
        <taxon>Embryophyta</taxon>
        <taxon>Tracheophyta</taxon>
        <taxon>Spermatophyta</taxon>
        <taxon>Magnoliopsida</taxon>
        <taxon>eudicotyledons</taxon>
        <taxon>Gunneridae</taxon>
        <taxon>Pentapetalae</taxon>
        <taxon>asterids</taxon>
        <taxon>campanulids</taxon>
        <taxon>Asterales</taxon>
        <taxon>Asteraceae</taxon>
        <taxon>Asteroideae</taxon>
        <taxon>Anthemideae</taxon>
        <taxon>Anthemidinae</taxon>
        <taxon>Tanacetum</taxon>
    </lineage>
</organism>
<dbReference type="Proteomes" id="UP001151760">
    <property type="component" value="Unassembled WGS sequence"/>
</dbReference>
<evidence type="ECO:0000313" key="4">
    <source>
        <dbReference type="Proteomes" id="UP001151760"/>
    </source>
</evidence>
<protein>
    <submittedName>
        <fullName evidence="3">Coiled-coil domain-containing protein SCD2-like protein</fullName>
    </submittedName>
</protein>
<feature type="coiled-coil region" evidence="1">
    <location>
        <begin position="177"/>
        <end position="204"/>
    </location>
</feature>
<reference evidence="3" key="2">
    <citation type="submission" date="2022-01" db="EMBL/GenBank/DDBJ databases">
        <authorList>
            <person name="Yamashiro T."/>
            <person name="Shiraishi A."/>
            <person name="Satake H."/>
            <person name="Nakayama K."/>
        </authorList>
    </citation>
    <scope>NUCLEOTIDE SEQUENCE</scope>
</reference>
<gene>
    <name evidence="3" type="ORF">Tco_0874676</name>
</gene>
<accession>A0ABQ5BMA1</accession>
<evidence type="ECO:0000313" key="3">
    <source>
        <dbReference type="EMBL" id="GJT15970.1"/>
    </source>
</evidence>
<feature type="compositionally biased region" description="Polar residues" evidence="2">
    <location>
        <begin position="73"/>
        <end position="90"/>
    </location>
</feature>
<reference evidence="3" key="1">
    <citation type="journal article" date="2022" name="Int. J. Mol. Sci.">
        <title>Draft Genome of Tanacetum Coccineum: Genomic Comparison of Closely Related Tanacetum-Family Plants.</title>
        <authorList>
            <person name="Yamashiro T."/>
            <person name="Shiraishi A."/>
            <person name="Nakayama K."/>
            <person name="Satake H."/>
        </authorList>
    </citation>
    <scope>NUCLEOTIDE SEQUENCE</scope>
</reference>
<feature type="region of interest" description="Disordered" evidence="2">
    <location>
        <begin position="69"/>
        <end position="93"/>
    </location>
</feature>
<dbReference type="EMBL" id="BQNB010013438">
    <property type="protein sequence ID" value="GJT15970.1"/>
    <property type="molecule type" value="Genomic_DNA"/>
</dbReference>
<dbReference type="PANTHER" id="PTHR31762:SF10">
    <property type="entry name" value="FAS-BINDING FACTOR-LIKE PROTEIN"/>
    <property type="match status" value="1"/>
</dbReference>
<sequence>MKKRNSFNRIGIAYPKRIFEGEISSLKSSQPLINHARKIQSQSACSPFDRTSNSLESFSSNATVEHVQPARANRSSQLAHPVEQPSSARSVSVGRPSVVMKPVTMVPSSVSLSLRPTSSSGQGDRLIIKIIKVLIVDHVYVICFNRLSLDLSAFTFRESNNQLTTSISDPVSELASTSTLQDELRIAEKRCEESEVRAKQLEKQTGLEYYEYCLKGLKLHTGGSSLSPD</sequence>
<keyword evidence="1" id="KW-0175">Coiled coil</keyword>
<evidence type="ECO:0000256" key="2">
    <source>
        <dbReference type="SAM" id="MobiDB-lite"/>
    </source>
</evidence>
<dbReference type="PANTHER" id="PTHR31762">
    <property type="entry name" value="FAS-BINDING FACTOR-LIKE PROTEIN"/>
    <property type="match status" value="1"/>
</dbReference>
<dbReference type="InterPro" id="IPR040321">
    <property type="entry name" value="SCD2-like"/>
</dbReference>
<evidence type="ECO:0000256" key="1">
    <source>
        <dbReference type="SAM" id="Coils"/>
    </source>
</evidence>
<name>A0ABQ5BMA1_9ASTR</name>
<proteinExistence type="predicted"/>